<evidence type="ECO:0000313" key="2">
    <source>
        <dbReference type="EMBL" id="MBA9088717.1"/>
    </source>
</evidence>
<feature type="region of interest" description="Disordered" evidence="1">
    <location>
        <begin position="77"/>
        <end position="108"/>
    </location>
</feature>
<proteinExistence type="predicted"/>
<keyword evidence="3" id="KW-1185">Reference proteome</keyword>
<reference evidence="2 3" key="1">
    <citation type="submission" date="2020-08" db="EMBL/GenBank/DDBJ databases">
        <title>Genomic Encyclopedia of Type Strains, Phase III (KMG-III): the genomes of soil and plant-associated and newly described type strains.</title>
        <authorList>
            <person name="Whitman W."/>
        </authorList>
    </citation>
    <scope>NUCLEOTIDE SEQUENCE [LARGE SCALE GENOMIC DNA]</scope>
    <source>
        <strain evidence="2 3">CECT 8693</strain>
    </source>
</reference>
<feature type="compositionally biased region" description="Low complexity" evidence="1">
    <location>
        <begin position="77"/>
        <end position="106"/>
    </location>
</feature>
<dbReference type="AlphaFoldDB" id="A0A7W3SYW3"/>
<protein>
    <submittedName>
        <fullName evidence="2">Uncharacterized protein</fullName>
    </submittedName>
</protein>
<dbReference type="EMBL" id="JACJIP010000066">
    <property type="protein sequence ID" value="MBA9088717.1"/>
    <property type="molecule type" value="Genomic_DNA"/>
</dbReference>
<gene>
    <name evidence="2" type="ORF">FHR92_005235</name>
</gene>
<accession>A0A7W3SYW3</accession>
<evidence type="ECO:0000313" key="3">
    <source>
        <dbReference type="Proteomes" id="UP000567067"/>
    </source>
</evidence>
<comment type="caution">
    <text evidence="2">The sequence shown here is derived from an EMBL/GenBank/DDBJ whole genome shotgun (WGS) entry which is preliminary data.</text>
</comment>
<feature type="non-terminal residue" evidence="2">
    <location>
        <position position="359"/>
    </location>
</feature>
<dbReference type="RefSeq" id="WP_182540482.1">
    <property type="nucleotide sequence ID" value="NZ_JACJIP010000066.1"/>
</dbReference>
<organism evidence="2 3">
    <name type="scientific">Fontibacillus solani</name>
    <dbReference type="NCBI Taxonomy" id="1572857"/>
    <lineage>
        <taxon>Bacteria</taxon>
        <taxon>Bacillati</taxon>
        <taxon>Bacillota</taxon>
        <taxon>Bacilli</taxon>
        <taxon>Bacillales</taxon>
        <taxon>Paenibacillaceae</taxon>
        <taxon>Fontibacillus</taxon>
    </lineage>
</organism>
<dbReference type="Proteomes" id="UP000567067">
    <property type="component" value="Unassembled WGS sequence"/>
</dbReference>
<sequence>MAVTDLGRGGVNYNTADTATRKKITQNQAGIASDDAYRQSEIQRALQVIANREAAGQDTSAQQKYLNVNLGYKAPASTPAATTPTASAAPAVSSNSAASASTSQSSELMGMMRQLATRESTPFSYDANSDPAYQAALQRARTNIDQGNSAAQAEMNRRGILNSTITSDRMGEIASNEMGRVETDVLPSLMQAAYQRYMDQENMKNQQLSNLGSVAQMYINEDQRGIDNTNTRAQLTGYLPGGEEAKGLVNQLMSLKQQAETKGVTAAERTKLSNQADGIRAMLSQMGVDASQYGANVNYNTASQVTPTIRTLAGQQLDMSRNDQAFNQQFSQDQFAYQKARDAISDQQWRAQFDQSVRQ</sequence>
<name>A0A7W3SYW3_9BACL</name>
<evidence type="ECO:0000256" key="1">
    <source>
        <dbReference type="SAM" id="MobiDB-lite"/>
    </source>
</evidence>